<dbReference type="AlphaFoldDB" id="A0A2A9NGD4"/>
<name>A0A2A9NGD4_9AGAR</name>
<gene>
    <name evidence="3" type="ORF">AMATHDRAFT_49570</name>
</gene>
<dbReference type="STRING" id="703135.A0A2A9NGD4"/>
<evidence type="ECO:0000259" key="2">
    <source>
        <dbReference type="PROSITE" id="PS50157"/>
    </source>
</evidence>
<protein>
    <recommendedName>
        <fullName evidence="2">C2H2-type domain-containing protein</fullName>
    </recommendedName>
</protein>
<evidence type="ECO:0000256" key="1">
    <source>
        <dbReference type="PROSITE-ProRule" id="PRU00042"/>
    </source>
</evidence>
<dbReference type="InterPro" id="IPR013087">
    <property type="entry name" value="Znf_C2H2_type"/>
</dbReference>
<organism evidence="3 4">
    <name type="scientific">Amanita thiersii Skay4041</name>
    <dbReference type="NCBI Taxonomy" id="703135"/>
    <lineage>
        <taxon>Eukaryota</taxon>
        <taxon>Fungi</taxon>
        <taxon>Dikarya</taxon>
        <taxon>Basidiomycota</taxon>
        <taxon>Agaricomycotina</taxon>
        <taxon>Agaricomycetes</taxon>
        <taxon>Agaricomycetidae</taxon>
        <taxon>Agaricales</taxon>
        <taxon>Pluteineae</taxon>
        <taxon>Amanitaceae</taxon>
        <taxon>Amanita</taxon>
    </lineage>
</organism>
<evidence type="ECO:0000313" key="4">
    <source>
        <dbReference type="Proteomes" id="UP000242287"/>
    </source>
</evidence>
<dbReference type="Gene3D" id="3.30.160.60">
    <property type="entry name" value="Classic Zinc Finger"/>
    <property type="match status" value="1"/>
</dbReference>
<accession>A0A2A9NGD4</accession>
<dbReference type="Proteomes" id="UP000242287">
    <property type="component" value="Unassembled WGS sequence"/>
</dbReference>
<dbReference type="PROSITE" id="PS00028">
    <property type="entry name" value="ZINC_FINGER_C2H2_1"/>
    <property type="match status" value="1"/>
</dbReference>
<proteinExistence type="predicted"/>
<keyword evidence="4" id="KW-1185">Reference proteome</keyword>
<keyword evidence="1" id="KW-0863">Zinc-finger</keyword>
<keyword evidence="1" id="KW-0862">Zinc</keyword>
<dbReference type="GO" id="GO:0008270">
    <property type="term" value="F:zinc ion binding"/>
    <property type="evidence" value="ECO:0007669"/>
    <property type="project" value="UniProtKB-KW"/>
</dbReference>
<reference evidence="3 4" key="1">
    <citation type="submission" date="2014-02" db="EMBL/GenBank/DDBJ databases">
        <title>Transposable element dynamics among asymbiotic and ectomycorrhizal Amanita fungi.</title>
        <authorList>
            <consortium name="DOE Joint Genome Institute"/>
            <person name="Hess J."/>
            <person name="Skrede I."/>
            <person name="Wolfe B."/>
            <person name="LaButti K."/>
            <person name="Ohm R.A."/>
            <person name="Grigoriev I.V."/>
            <person name="Pringle A."/>
        </authorList>
    </citation>
    <scope>NUCLEOTIDE SEQUENCE [LARGE SCALE GENOMIC DNA]</scope>
    <source>
        <strain evidence="3 4">SKay4041</strain>
    </source>
</reference>
<keyword evidence="1" id="KW-0479">Metal-binding</keyword>
<feature type="domain" description="C2H2-type" evidence="2">
    <location>
        <begin position="167"/>
        <end position="196"/>
    </location>
</feature>
<dbReference type="EMBL" id="KZ302065">
    <property type="protein sequence ID" value="PFH48364.1"/>
    <property type="molecule type" value="Genomic_DNA"/>
</dbReference>
<sequence length="232" mass="25860">MHPPYYVDANGYPVFDQSINPNLLSAQWNGAFDNSTLQLAVPPLETNPINSNGNLYQMEQSPTESPLSPEGMYPNMSNTLRQTVAPIVTEGIDFQGMHYPSPTSSATPETPNNPWFANYPGPSESSYVTSPTEVHISPLDQLVVNNVVGTENIRESASKRRTNKGKFFCPVASCAGSFTCRHNWEYHINGHLGHKPYACRLGCTYRASARPSVQRHEKNETCRKRQSKEVRV</sequence>
<dbReference type="PROSITE" id="PS50157">
    <property type="entry name" value="ZINC_FINGER_C2H2_2"/>
    <property type="match status" value="1"/>
</dbReference>
<evidence type="ECO:0000313" key="3">
    <source>
        <dbReference type="EMBL" id="PFH48364.1"/>
    </source>
</evidence>